<dbReference type="RefSeq" id="WP_013421353.1">
    <property type="nucleotide sequence ID" value="NC_014666.1"/>
</dbReference>
<dbReference type="Proteomes" id="UP000002484">
    <property type="component" value="Chromosome"/>
</dbReference>
<dbReference type="Pfam" id="PF11662">
    <property type="entry name" value="DUF3263"/>
    <property type="match status" value="1"/>
</dbReference>
<evidence type="ECO:0000256" key="1">
    <source>
        <dbReference type="SAM" id="MobiDB-lite"/>
    </source>
</evidence>
<feature type="region of interest" description="Disordered" evidence="1">
    <location>
        <begin position="1"/>
        <end position="32"/>
    </location>
</feature>
<dbReference type="InParanoid" id="E3J4R1"/>
<dbReference type="KEGG" id="fri:FraEuI1c_0142"/>
<evidence type="ECO:0000313" key="3">
    <source>
        <dbReference type="Proteomes" id="UP000002484"/>
    </source>
</evidence>
<evidence type="ECO:0008006" key="4">
    <source>
        <dbReference type="Google" id="ProtNLM"/>
    </source>
</evidence>
<gene>
    <name evidence="2" type="ordered locus">FraEuI1c_0142</name>
</gene>
<feature type="region of interest" description="Disordered" evidence="1">
    <location>
        <begin position="99"/>
        <end position="128"/>
    </location>
</feature>
<dbReference type="STRING" id="298654.FraEuI1c_0142"/>
<dbReference type="InterPro" id="IPR021678">
    <property type="entry name" value="DUF3263"/>
</dbReference>
<dbReference type="AlphaFoldDB" id="E3J4R1"/>
<keyword evidence="3" id="KW-1185">Reference proteome</keyword>
<evidence type="ECO:0000313" key="2">
    <source>
        <dbReference type="EMBL" id="ADP78230.1"/>
    </source>
</evidence>
<dbReference type="EMBL" id="CP002299">
    <property type="protein sequence ID" value="ADP78230.1"/>
    <property type="molecule type" value="Genomic_DNA"/>
</dbReference>
<name>E3J4R1_PSEI1</name>
<reference evidence="2 3" key="1">
    <citation type="submission" date="2010-10" db="EMBL/GenBank/DDBJ databases">
        <title>Complete sequence of Frankia sp. EuI1c.</title>
        <authorList>
            <consortium name="US DOE Joint Genome Institute"/>
            <person name="Lucas S."/>
            <person name="Copeland A."/>
            <person name="Lapidus A."/>
            <person name="Cheng J.-F."/>
            <person name="Bruce D."/>
            <person name="Goodwin L."/>
            <person name="Pitluck S."/>
            <person name="Chertkov O."/>
            <person name="Detter J.C."/>
            <person name="Han C."/>
            <person name="Tapia R."/>
            <person name="Land M."/>
            <person name="Hauser L."/>
            <person name="Jeffries C."/>
            <person name="Kyrpides N."/>
            <person name="Ivanova N."/>
            <person name="Mikhailova N."/>
            <person name="Beauchemin N."/>
            <person name="Sen A."/>
            <person name="Sur S.A."/>
            <person name="Gtari M."/>
            <person name="Wall L."/>
            <person name="Tisa L."/>
            <person name="Woyke T."/>
        </authorList>
    </citation>
    <scope>NUCLEOTIDE SEQUENCE [LARGE SCALE GENOMIC DNA]</scope>
    <source>
        <strain evidence="3">DSM 45817 / CECT 9037 / EuI1c</strain>
    </source>
</reference>
<sequence>MDDAQQQESTAPQAAQPAEASPPAGAGGLSDRDARVLRFERRTWRYPAAKDEAIRTEFGLSPARYYQLLNALIESPAALAAEPVLVGRLSRLRAARRQGWSPAASVTAGSGRAPSGADVVEPYPTDPT</sequence>
<dbReference type="HOGENOM" id="CLU_108860_1_0_11"/>
<proteinExistence type="predicted"/>
<dbReference type="eggNOG" id="ENOG5032SVJ">
    <property type="taxonomic scope" value="Bacteria"/>
</dbReference>
<organism evidence="2 3">
    <name type="scientific">Pseudofrankia inefficax (strain DSM 45817 / CECT 9037 / DDB 130130 / EuI1c)</name>
    <name type="common">Frankia inefficax</name>
    <dbReference type="NCBI Taxonomy" id="298654"/>
    <lineage>
        <taxon>Bacteria</taxon>
        <taxon>Bacillati</taxon>
        <taxon>Actinomycetota</taxon>
        <taxon>Actinomycetes</taxon>
        <taxon>Frankiales</taxon>
        <taxon>Frankiaceae</taxon>
        <taxon>Pseudofrankia</taxon>
    </lineage>
</organism>
<feature type="compositionally biased region" description="Low complexity" evidence="1">
    <location>
        <begin position="1"/>
        <end position="24"/>
    </location>
</feature>
<protein>
    <recommendedName>
        <fullName evidence="4">DUF3263 domain-containing protein</fullName>
    </recommendedName>
</protein>
<accession>E3J4R1</accession>